<dbReference type="EC" id="1.4.1.4" evidence="1"/>
<dbReference type="GO" id="GO:0004354">
    <property type="term" value="F:glutamate dehydrogenase (NADP+) activity"/>
    <property type="evidence" value="ECO:0007669"/>
    <property type="project" value="UniProtKB-EC"/>
</dbReference>
<organism evidence="1">
    <name type="scientific">Candidatus Endoriftia persephone str. Hot96_1+Hot96_2</name>
    <dbReference type="NCBI Taxonomy" id="394104"/>
    <lineage>
        <taxon>Bacteria</taxon>
        <taxon>Pseudomonadati</taxon>
        <taxon>Pseudomonadota</taxon>
        <taxon>Gammaproteobacteria</taxon>
        <taxon>Chromatiales</taxon>
        <taxon>Sedimenticolaceae</taxon>
        <taxon>Candidatus Endoriftia</taxon>
    </lineage>
</organism>
<dbReference type="EMBL" id="DQ780264">
    <property type="protein sequence ID" value="ABG77262.1"/>
    <property type="molecule type" value="Genomic_DNA"/>
</dbReference>
<keyword evidence="1" id="KW-0560">Oxidoreductase</keyword>
<feature type="non-terminal residue" evidence="1">
    <location>
        <position position="111"/>
    </location>
</feature>
<proteinExistence type="predicted"/>
<dbReference type="AlphaFoldDB" id="Q0PQ95"/>
<feature type="non-terminal residue" evidence="1">
    <location>
        <position position="1"/>
    </location>
</feature>
<protein>
    <submittedName>
        <fullName evidence="1">Glutamate dehydrogenase/leucine dehydrogenase</fullName>
        <ecNumber evidence="1">1.4.1.4</ecNumber>
    </submittedName>
</protein>
<reference evidence="1" key="1">
    <citation type="journal article" date="2007" name="Science">
        <title>Physiological proteomics of the uncultured endosymbiont of Riftia pachyptila.</title>
        <authorList>
            <person name="Markert S."/>
            <person name="Arndt C."/>
            <person name="Felbeck H."/>
            <person name="Becher D."/>
            <person name="Sievert S.M."/>
            <person name="Hugler M."/>
            <person name="Albrecht D."/>
            <person name="Robidart J."/>
            <person name="Bench S."/>
            <person name="Feldman R.A."/>
            <person name="Hecker M."/>
            <person name="Schweder T."/>
        </authorList>
    </citation>
    <scope>NUCLEOTIDE SEQUENCE</scope>
</reference>
<accession>Q0PQ95</accession>
<evidence type="ECO:0000313" key="1">
    <source>
        <dbReference type="EMBL" id="ABG77262.1"/>
    </source>
</evidence>
<sequence length="111" mass="12590">LAAWSAVFDEMRGRNILRALEETTERQVPDWIRTQLAKGASEIDLVHSGLDDSMRTALQEIIETRHRNSAIEDYRTAGLYHRPEQAGPLLSRPGGFLRLAFKLRRATCGQD</sequence>
<name>Q0PQ95_9GAMM</name>